<dbReference type="RefSeq" id="WP_148775449.1">
    <property type="nucleotide sequence ID" value="NZ_VSSS01000045.1"/>
</dbReference>
<evidence type="ECO:0000313" key="2">
    <source>
        <dbReference type="EMBL" id="TYL91399.1"/>
    </source>
</evidence>
<gene>
    <name evidence="2" type="ORF">FXB40_28550</name>
</gene>
<evidence type="ECO:0000256" key="1">
    <source>
        <dbReference type="SAM" id="SignalP"/>
    </source>
</evidence>
<dbReference type="AlphaFoldDB" id="A0A5D3KEE4"/>
<dbReference type="EMBL" id="VSSS01000045">
    <property type="protein sequence ID" value="TYL91399.1"/>
    <property type="molecule type" value="Genomic_DNA"/>
</dbReference>
<dbReference type="Proteomes" id="UP000324758">
    <property type="component" value="Unassembled WGS sequence"/>
</dbReference>
<reference evidence="2 3" key="1">
    <citation type="submission" date="2019-08" db="EMBL/GenBank/DDBJ databases">
        <title>Bradyrhizobium hipponensis sp. nov., a rhizobium isolated from a Lupinus angustifolius root nodule in Tunisia.</title>
        <authorList>
            <person name="Off K."/>
            <person name="Rejili M."/>
            <person name="Mars M."/>
            <person name="Brachmann A."/>
            <person name="Marin M."/>
        </authorList>
    </citation>
    <scope>NUCLEOTIDE SEQUENCE [LARGE SCALE GENOMIC DNA]</scope>
    <source>
        <strain evidence="2 3">CTAW71</strain>
    </source>
</reference>
<name>A0A5D3KEE4_9BRAD</name>
<keyword evidence="3" id="KW-1185">Reference proteome</keyword>
<proteinExistence type="predicted"/>
<keyword evidence="1" id="KW-0732">Signal</keyword>
<feature type="signal peptide" evidence="1">
    <location>
        <begin position="1"/>
        <end position="22"/>
    </location>
</feature>
<organism evidence="2 3">
    <name type="scientific">Bradyrhizobium rifense</name>
    <dbReference type="NCBI Taxonomy" id="515499"/>
    <lineage>
        <taxon>Bacteria</taxon>
        <taxon>Pseudomonadati</taxon>
        <taxon>Pseudomonadota</taxon>
        <taxon>Alphaproteobacteria</taxon>
        <taxon>Hyphomicrobiales</taxon>
        <taxon>Nitrobacteraceae</taxon>
        <taxon>Bradyrhizobium</taxon>
    </lineage>
</organism>
<accession>A0A5D3KEE4</accession>
<evidence type="ECO:0000313" key="3">
    <source>
        <dbReference type="Proteomes" id="UP000324758"/>
    </source>
</evidence>
<comment type="caution">
    <text evidence="2">The sequence shown here is derived from an EMBL/GenBank/DDBJ whole genome shotgun (WGS) entry which is preliminary data.</text>
</comment>
<feature type="chain" id="PRO_5022979574" evidence="1">
    <location>
        <begin position="23"/>
        <end position="72"/>
    </location>
</feature>
<sequence length="72" mass="7854">MLSRIALLGCALAALSVASAQAQDRDYARTIGPADGIFCNYDFSLSAQPGAATEPDKWWKTPHTMRVKKDRV</sequence>
<protein>
    <submittedName>
        <fullName evidence="2">Uncharacterized protein</fullName>
    </submittedName>
</protein>